<dbReference type="PANTHER" id="PTHR44154:SF1">
    <property type="entry name" value="QUINONE OXIDOREDUCTASE"/>
    <property type="match status" value="1"/>
</dbReference>
<dbReference type="SUPFAM" id="SSF51735">
    <property type="entry name" value="NAD(P)-binding Rossmann-fold domains"/>
    <property type="match status" value="1"/>
</dbReference>
<evidence type="ECO:0000256" key="1">
    <source>
        <dbReference type="ARBA" id="ARBA00022857"/>
    </source>
</evidence>
<dbReference type="Gene3D" id="3.40.50.720">
    <property type="entry name" value="NAD(P)-binding Rossmann-like Domain"/>
    <property type="match status" value="1"/>
</dbReference>
<dbReference type="InterPro" id="IPR036291">
    <property type="entry name" value="NAD(P)-bd_dom_sf"/>
</dbReference>
<dbReference type="AlphaFoldDB" id="A0A382C8M4"/>
<protein>
    <recommendedName>
        <fullName evidence="2">Enoyl reductase (ER) domain-containing protein</fullName>
    </recommendedName>
</protein>
<dbReference type="GO" id="GO:0016491">
    <property type="term" value="F:oxidoreductase activity"/>
    <property type="evidence" value="ECO:0007669"/>
    <property type="project" value="InterPro"/>
</dbReference>
<dbReference type="InterPro" id="IPR011032">
    <property type="entry name" value="GroES-like_sf"/>
</dbReference>
<evidence type="ECO:0000313" key="3">
    <source>
        <dbReference type="EMBL" id="SVB21633.1"/>
    </source>
</evidence>
<evidence type="ECO:0000259" key="2">
    <source>
        <dbReference type="SMART" id="SM00829"/>
    </source>
</evidence>
<sequence length="333" mass="35644">MKAYRVHEYGDAAKFIEDEVNKPSAKQGHVVVKVKASSLNPIDHKLLKSDLGINPALPGILHMDVAGVITEVGEGVTAFKTGDEIYGCAGGLQGEAGNIEGALADFMLADSNLIALKPKSLSFSESAALPLVTITAWEGLFDRAHIKKEDHVLIHGGTGGVGHIAIQLARQHGARVATTVSSEDKAKVARGLGAEDIIFYRDEKVEDYTQRLTKGKGFDAVFDTIGADNLDKSLEAAKVSGQVIGIIGGNKHDLTPMHMKGLSLHLVFMLLPMLTGKGRAHHGFVLNNVAKWIDGGSVKPLIHEEKFGFDQANEAHALFATNQHIGKIVLENN</sequence>
<dbReference type="EMBL" id="UINC01033022">
    <property type="protein sequence ID" value="SVB21633.1"/>
    <property type="molecule type" value="Genomic_DNA"/>
</dbReference>
<feature type="domain" description="Enoyl reductase (ER)" evidence="2">
    <location>
        <begin position="10"/>
        <end position="330"/>
    </location>
</feature>
<gene>
    <name evidence="3" type="ORF">METZ01_LOCUS174487</name>
</gene>
<dbReference type="InterPro" id="IPR020843">
    <property type="entry name" value="ER"/>
</dbReference>
<proteinExistence type="predicted"/>
<organism evidence="3">
    <name type="scientific">marine metagenome</name>
    <dbReference type="NCBI Taxonomy" id="408172"/>
    <lineage>
        <taxon>unclassified sequences</taxon>
        <taxon>metagenomes</taxon>
        <taxon>ecological metagenomes</taxon>
    </lineage>
</organism>
<dbReference type="PANTHER" id="PTHR44154">
    <property type="entry name" value="QUINONE OXIDOREDUCTASE"/>
    <property type="match status" value="1"/>
</dbReference>
<name>A0A382C8M4_9ZZZZ</name>
<dbReference type="SMART" id="SM00829">
    <property type="entry name" value="PKS_ER"/>
    <property type="match status" value="1"/>
</dbReference>
<dbReference type="InterPro" id="IPR051603">
    <property type="entry name" value="Zinc-ADH_QOR/CCCR"/>
</dbReference>
<keyword evidence="1" id="KW-0521">NADP</keyword>
<accession>A0A382C8M4</accession>
<dbReference type="Pfam" id="PF08240">
    <property type="entry name" value="ADH_N"/>
    <property type="match status" value="1"/>
</dbReference>
<reference evidence="3" key="1">
    <citation type="submission" date="2018-05" db="EMBL/GenBank/DDBJ databases">
        <authorList>
            <person name="Lanie J.A."/>
            <person name="Ng W.-L."/>
            <person name="Kazmierczak K.M."/>
            <person name="Andrzejewski T.M."/>
            <person name="Davidsen T.M."/>
            <person name="Wayne K.J."/>
            <person name="Tettelin H."/>
            <person name="Glass J.I."/>
            <person name="Rusch D."/>
            <person name="Podicherti R."/>
            <person name="Tsui H.-C.T."/>
            <person name="Winkler M.E."/>
        </authorList>
    </citation>
    <scope>NUCLEOTIDE SEQUENCE</scope>
</reference>
<dbReference type="Gene3D" id="3.90.180.10">
    <property type="entry name" value="Medium-chain alcohol dehydrogenases, catalytic domain"/>
    <property type="match status" value="1"/>
</dbReference>
<dbReference type="SUPFAM" id="SSF50129">
    <property type="entry name" value="GroES-like"/>
    <property type="match status" value="1"/>
</dbReference>
<dbReference type="Pfam" id="PF13602">
    <property type="entry name" value="ADH_zinc_N_2"/>
    <property type="match status" value="1"/>
</dbReference>
<dbReference type="InterPro" id="IPR013154">
    <property type="entry name" value="ADH-like_N"/>
</dbReference>
<dbReference type="CDD" id="cd08272">
    <property type="entry name" value="MDR6"/>
    <property type="match status" value="1"/>
</dbReference>